<protein>
    <recommendedName>
        <fullName evidence="3">HAMP domain-containing protein</fullName>
    </recommendedName>
</protein>
<feature type="domain" description="HAMP" evidence="3">
    <location>
        <begin position="180"/>
        <end position="236"/>
    </location>
</feature>
<dbReference type="Pfam" id="PF17154">
    <property type="entry name" value="GAPES3"/>
    <property type="match status" value="1"/>
</dbReference>
<organism evidence="4 5">
    <name type="scientific">Symbiopectobacterium purcellii</name>
    <dbReference type="NCBI Taxonomy" id="2871826"/>
    <lineage>
        <taxon>Bacteria</taxon>
        <taxon>Pseudomonadati</taxon>
        <taxon>Pseudomonadota</taxon>
        <taxon>Gammaproteobacteria</taxon>
        <taxon>Enterobacterales</taxon>
        <taxon>Enterobacteriaceae</taxon>
    </lineage>
</organism>
<proteinExistence type="predicted"/>
<evidence type="ECO:0000256" key="2">
    <source>
        <dbReference type="SAM" id="Phobius"/>
    </source>
</evidence>
<evidence type="ECO:0000259" key="3">
    <source>
        <dbReference type="PROSITE" id="PS50885"/>
    </source>
</evidence>
<name>A0ABX9ALE7_9ENTR</name>
<dbReference type="InterPro" id="IPR033419">
    <property type="entry name" value="GAPES3"/>
</dbReference>
<feature type="transmembrane region" description="Helical" evidence="2">
    <location>
        <begin position="12"/>
        <end position="32"/>
    </location>
</feature>
<evidence type="ECO:0000313" key="4">
    <source>
        <dbReference type="EMBL" id="QZN96004.1"/>
    </source>
</evidence>
<gene>
    <name evidence="4" type="ORF">K6K13_00405</name>
</gene>
<evidence type="ECO:0000313" key="5">
    <source>
        <dbReference type="Proteomes" id="UP000825886"/>
    </source>
</evidence>
<keyword evidence="5" id="KW-1185">Reference proteome</keyword>
<dbReference type="Gene3D" id="6.10.340.10">
    <property type="match status" value="1"/>
</dbReference>
<keyword evidence="2" id="KW-0812">Transmembrane</keyword>
<dbReference type="InterPro" id="IPR003660">
    <property type="entry name" value="HAMP_dom"/>
</dbReference>
<keyword evidence="2" id="KW-0472">Membrane</keyword>
<accession>A0ABX9ALE7</accession>
<feature type="region of interest" description="Disordered" evidence="1">
    <location>
        <begin position="236"/>
        <end position="257"/>
    </location>
</feature>
<dbReference type="PROSITE" id="PS50885">
    <property type="entry name" value="HAMP"/>
    <property type="match status" value="1"/>
</dbReference>
<reference evidence="4 5" key="1">
    <citation type="submission" date="2021-08" db="EMBL/GenBank/DDBJ databases">
        <title>Culture and genomic analysis of Symbiopectobacterium purcellii sp. nov. gen. nov., isolated from the leafhopper Empoasca decipiens.</title>
        <authorList>
            <person name="Nadal-Jimenez P."/>
            <person name="Siozios S."/>
            <person name="Halliday N."/>
            <person name="Camara M."/>
            <person name="Hurst G.D.D."/>
        </authorList>
    </citation>
    <scope>NUCLEOTIDE SEQUENCE [LARGE SCALE GENOMIC DNA]</scope>
    <source>
        <strain evidence="4 5">SyEd1</strain>
    </source>
</reference>
<evidence type="ECO:0000256" key="1">
    <source>
        <dbReference type="SAM" id="MobiDB-lite"/>
    </source>
</evidence>
<sequence>MRLRRSLTIKQMTAVSAVAVVTLSLFIVIQLFHFVQQRRDDYARQLESIAFSVREPLAEAVLRGDVVRVEAILDNLLPVAFLSRADVMLPGYLQTLHARFPSERPVPAWLARVFKLPIRIAVPLYALPQAPASAPLATLVLQADSYRMFQFIVSTFSMLLATYFLLALILSVAVTWCINRLMIHPLRAVIAELQAVPTEQLLQHRLTPPKHHQDDELGALVRSYNLNQQRLAQQITDADDAAQSNTDAMTPPKKSQR</sequence>
<dbReference type="Proteomes" id="UP000825886">
    <property type="component" value="Chromosome"/>
</dbReference>
<feature type="transmembrane region" description="Helical" evidence="2">
    <location>
        <begin position="151"/>
        <end position="178"/>
    </location>
</feature>
<keyword evidence="2" id="KW-1133">Transmembrane helix</keyword>
<dbReference type="EMBL" id="CP081864">
    <property type="protein sequence ID" value="QZN96004.1"/>
    <property type="molecule type" value="Genomic_DNA"/>
</dbReference>